<comment type="similarity">
    <text evidence="1">Belongs to the carbohydrate kinase PfkB family.</text>
</comment>
<dbReference type="Pfam" id="PF00294">
    <property type="entry name" value="PfkB"/>
    <property type="match status" value="1"/>
</dbReference>
<dbReference type="SUPFAM" id="SSF53613">
    <property type="entry name" value="Ribokinase-like"/>
    <property type="match status" value="1"/>
</dbReference>
<name>A0ABW9Z3J5_9HYPH</name>
<dbReference type="InterPro" id="IPR011611">
    <property type="entry name" value="PfkB_dom"/>
</dbReference>
<dbReference type="Gene3D" id="3.40.1190.20">
    <property type="match status" value="1"/>
</dbReference>
<dbReference type="PANTHER" id="PTHR43085">
    <property type="entry name" value="HEXOKINASE FAMILY MEMBER"/>
    <property type="match status" value="1"/>
</dbReference>
<evidence type="ECO:0000256" key="1">
    <source>
        <dbReference type="ARBA" id="ARBA00010688"/>
    </source>
</evidence>
<feature type="domain" description="Carbohydrate kinase PfkB" evidence="4">
    <location>
        <begin position="27"/>
        <end position="298"/>
    </location>
</feature>
<dbReference type="RefSeq" id="WP_161726471.1">
    <property type="nucleotide sequence ID" value="NZ_JAAAXI010000036.1"/>
</dbReference>
<keyword evidence="6" id="KW-1185">Reference proteome</keyword>
<protein>
    <submittedName>
        <fullName evidence="5">Carbohydrate kinase</fullName>
    </submittedName>
</protein>
<accession>A0ABW9Z3J5</accession>
<proteinExistence type="inferred from homology"/>
<evidence type="ECO:0000256" key="3">
    <source>
        <dbReference type="ARBA" id="ARBA00022777"/>
    </source>
</evidence>
<dbReference type="GO" id="GO:0016301">
    <property type="term" value="F:kinase activity"/>
    <property type="evidence" value="ECO:0007669"/>
    <property type="project" value="UniProtKB-KW"/>
</dbReference>
<evidence type="ECO:0000256" key="2">
    <source>
        <dbReference type="ARBA" id="ARBA00022679"/>
    </source>
</evidence>
<keyword evidence="3 5" id="KW-0418">Kinase</keyword>
<evidence type="ECO:0000259" key="4">
    <source>
        <dbReference type="Pfam" id="PF00294"/>
    </source>
</evidence>
<evidence type="ECO:0000313" key="6">
    <source>
        <dbReference type="Proteomes" id="UP000818323"/>
    </source>
</evidence>
<gene>
    <name evidence="5" type="ORF">GR303_22535</name>
</gene>
<keyword evidence="2" id="KW-0808">Transferase</keyword>
<dbReference type="InterPro" id="IPR050306">
    <property type="entry name" value="PfkB_Carbo_kinase"/>
</dbReference>
<reference evidence="5 6" key="1">
    <citation type="submission" date="2020-01" db="EMBL/GenBank/DDBJ databases">
        <title>Microvirga sp. nov., an arsenate reduction bacterium isolated from Tibet hotspring sediments.</title>
        <authorList>
            <person name="Yuan C.-G."/>
        </authorList>
    </citation>
    <scope>NUCLEOTIDE SEQUENCE [LARGE SCALE GENOMIC DNA]</scope>
    <source>
        <strain evidence="5 6">SYSU G3D203</strain>
    </source>
</reference>
<dbReference type="EMBL" id="JAAAXJ010000027">
    <property type="protein sequence ID" value="NBJ27105.1"/>
    <property type="molecule type" value="Genomic_DNA"/>
</dbReference>
<dbReference type="Proteomes" id="UP000818323">
    <property type="component" value="Unassembled WGS sequence"/>
</dbReference>
<comment type="caution">
    <text evidence="5">The sequence shown here is derived from an EMBL/GenBank/DDBJ whole genome shotgun (WGS) entry which is preliminary data.</text>
</comment>
<dbReference type="PANTHER" id="PTHR43085:SF57">
    <property type="entry name" value="CARBOHYDRATE KINASE PFKB DOMAIN-CONTAINING PROTEIN"/>
    <property type="match status" value="1"/>
</dbReference>
<sequence length="361" mass="38881">MTAQQPKVFGAGLIALDLVVGPDPRSSVRSWAGGTCGNVLSILAFLGWNAYPIARMNDDPASDRVRSDMRRWGVHLDWTSCGPTAHTPIIVQEIKRGRDGRPKHRFSWSCPHCGKWLPAFKAITTEAVEVVKPALAEASVFFLDRLSRATLTLAAEAAAHGAVVVFEPSGKAADKLMAEAITIAHIVKYADQRLAGIEGVMADGSATLLEVQTLGEQGLKYRHRLRGDVSKWIHLEAFTAPRLTDTCGSGDWCTAGLIAKVAANGQQGLRRAKAKGIQAALRYGQALAAWNCGFEGARGGMYAFDRQTFETQITCLLNGELDNLSDVTVDVGPDDLVVCPACPPEPSRGYTAKRNQTKRAA</sequence>
<evidence type="ECO:0000313" key="5">
    <source>
        <dbReference type="EMBL" id="NBJ27105.1"/>
    </source>
</evidence>
<organism evidence="5 6">
    <name type="scientific">Microvirga arsenatis</name>
    <dbReference type="NCBI Taxonomy" id="2692265"/>
    <lineage>
        <taxon>Bacteria</taxon>
        <taxon>Pseudomonadati</taxon>
        <taxon>Pseudomonadota</taxon>
        <taxon>Alphaproteobacteria</taxon>
        <taxon>Hyphomicrobiales</taxon>
        <taxon>Methylobacteriaceae</taxon>
        <taxon>Microvirga</taxon>
    </lineage>
</organism>
<dbReference type="InterPro" id="IPR029056">
    <property type="entry name" value="Ribokinase-like"/>
</dbReference>